<reference evidence="1 2" key="1">
    <citation type="journal article" date="2015" name="Genome Biol. Evol.">
        <title>Characterization of Three Mycobacterium spp. with Potential Use in Bioremediation by Genome Sequencing and Comparative Genomics.</title>
        <authorList>
            <person name="Das S."/>
            <person name="Pettersson B.M."/>
            <person name="Behra P.R."/>
            <person name="Ramesh M."/>
            <person name="Dasgupta S."/>
            <person name="Bhattacharya A."/>
            <person name="Kirsebom L.A."/>
        </authorList>
    </citation>
    <scope>NUCLEOTIDE SEQUENCE [LARGE SCALE GENOMIC DNA]</scope>
    <source>
        <strain evidence="1 2">DSM 44075</strain>
    </source>
</reference>
<dbReference type="Proteomes" id="UP000036313">
    <property type="component" value="Unassembled WGS sequence"/>
</dbReference>
<evidence type="ECO:0000313" key="1">
    <source>
        <dbReference type="EMBL" id="KMO69422.1"/>
    </source>
</evidence>
<dbReference type="Gene3D" id="3.30.530.20">
    <property type="match status" value="1"/>
</dbReference>
<dbReference type="PATRIC" id="fig|1807.14.peg.4885"/>
<proteinExistence type="predicted"/>
<gene>
    <name evidence="1" type="ORF">MOBUDSM44075_04848</name>
</gene>
<name>A0A0J6VIK3_9MYCO</name>
<dbReference type="InterPro" id="IPR019587">
    <property type="entry name" value="Polyketide_cyclase/dehydratase"/>
</dbReference>
<dbReference type="CDD" id="cd08865">
    <property type="entry name" value="SRPBCC_10"/>
    <property type="match status" value="1"/>
</dbReference>
<dbReference type="SUPFAM" id="SSF55961">
    <property type="entry name" value="Bet v1-like"/>
    <property type="match status" value="1"/>
</dbReference>
<comment type="caution">
    <text evidence="1">The sequence shown here is derived from an EMBL/GenBank/DDBJ whole genome shotgun (WGS) entry which is preliminary data.</text>
</comment>
<dbReference type="EMBL" id="JYNU01000057">
    <property type="protein sequence ID" value="KMO69422.1"/>
    <property type="molecule type" value="Genomic_DNA"/>
</dbReference>
<evidence type="ECO:0000313" key="2">
    <source>
        <dbReference type="Proteomes" id="UP000036313"/>
    </source>
</evidence>
<sequence>MVPRRLLSGLLRALQRVPGTMPTVSRTFTVSPPPPVVVDYLKDFAHAEQWDPRTRSCERIDSGPVTEGAYWHNVSKILGVTAELTYTLDELTDRKVVFVGENGSSTSVDTITVEPEGPGSVITYEAELHMHGTARLLNPVMKLAFEKMAGDTEKQLAAVLNGLDQRGGVSR</sequence>
<organism evidence="1 2">
    <name type="scientific">Mycolicibacterium obuense</name>
    <dbReference type="NCBI Taxonomy" id="1807"/>
    <lineage>
        <taxon>Bacteria</taxon>
        <taxon>Bacillati</taxon>
        <taxon>Actinomycetota</taxon>
        <taxon>Actinomycetes</taxon>
        <taxon>Mycobacteriales</taxon>
        <taxon>Mycobacteriaceae</taxon>
        <taxon>Mycolicibacterium</taxon>
    </lineage>
</organism>
<dbReference type="InterPro" id="IPR023393">
    <property type="entry name" value="START-like_dom_sf"/>
</dbReference>
<protein>
    <submittedName>
        <fullName evidence="1">Polyketide cyclase / dehydrase and lipid transport</fullName>
    </submittedName>
</protein>
<dbReference type="Pfam" id="PF10604">
    <property type="entry name" value="Polyketide_cyc2"/>
    <property type="match status" value="1"/>
</dbReference>
<accession>A0A0J6VIK3</accession>
<dbReference type="AlphaFoldDB" id="A0A0J6VIK3"/>